<dbReference type="RefSeq" id="WP_380897334.1">
    <property type="nucleotide sequence ID" value="NZ_JBHTKY010000020.1"/>
</dbReference>
<name>A0ABW3RMX7_9SPHI</name>
<dbReference type="PRINTS" id="PR00469">
    <property type="entry name" value="PNDRDTASEII"/>
</dbReference>
<feature type="domain" description="FAD/NAD(P)-binding" evidence="3">
    <location>
        <begin position="7"/>
        <end position="286"/>
    </location>
</feature>
<dbReference type="EMBL" id="JBHTKY010000020">
    <property type="protein sequence ID" value="MFD1166568.1"/>
    <property type="molecule type" value="Genomic_DNA"/>
</dbReference>
<keyword evidence="5" id="KW-1185">Reference proteome</keyword>
<proteinExistence type="predicted"/>
<dbReference type="SUPFAM" id="SSF51905">
    <property type="entry name" value="FAD/NAD(P)-binding domain"/>
    <property type="match status" value="1"/>
</dbReference>
<dbReference type="InterPro" id="IPR036188">
    <property type="entry name" value="FAD/NAD-bd_sf"/>
</dbReference>
<dbReference type="InterPro" id="IPR023753">
    <property type="entry name" value="FAD/NAD-binding_dom"/>
</dbReference>
<dbReference type="PRINTS" id="PR00368">
    <property type="entry name" value="FADPNR"/>
</dbReference>
<reference evidence="5" key="1">
    <citation type="journal article" date="2019" name="Int. J. Syst. Evol. Microbiol.">
        <title>The Global Catalogue of Microorganisms (GCM) 10K type strain sequencing project: providing services to taxonomists for standard genome sequencing and annotation.</title>
        <authorList>
            <consortium name="The Broad Institute Genomics Platform"/>
            <consortium name="The Broad Institute Genome Sequencing Center for Infectious Disease"/>
            <person name="Wu L."/>
            <person name="Ma J."/>
        </authorList>
    </citation>
    <scope>NUCLEOTIDE SEQUENCE [LARGE SCALE GENOMIC DNA]</scope>
    <source>
        <strain evidence="5">CCUG 52468</strain>
    </source>
</reference>
<evidence type="ECO:0000313" key="4">
    <source>
        <dbReference type="EMBL" id="MFD1166568.1"/>
    </source>
</evidence>
<evidence type="ECO:0000259" key="3">
    <source>
        <dbReference type="Pfam" id="PF07992"/>
    </source>
</evidence>
<dbReference type="InterPro" id="IPR050097">
    <property type="entry name" value="Ferredoxin-NADP_redctase_2"/>
</dbReference>
<dbReference type="PANTHER" id="PTHR48105">
    <property type="entry name" value="THIOREDOXIN REDUCTASE 1-RELATED-RELATED"/>
    <property type="match status" value="1"/>
</dbReference>
<gene>
    <name evidence="4" type="ORF">ACFQ2C_13215</name>
</gene>
<evidence type="ECO:0000256" key="2">
    <source>
        <dbReference type="ARBA" id="ARBA00023002"/>
    </source>
</evidence>
<keyword evidence="2" id="KW-0560">Oxidoreductase</keyword>
<dbReference type="Gene3D" id="3.50.50.60">
    <property type="entry name" value="FAD/NAD(P)-binding domain"/>
    <property type="match status" value="2"/>
</dbReference>
<accession>A0ABW3RMX7</accession>
<comment type="caution">
    <text evidence="4">The sequence shown here is derived from an EMBL/GenBank/DDBJ whole genome shotgun (WGS) entry which is preliminary data.</text>
</comment>
<dbReference type="Pfam" id="PF07992">
    <property type="entry name" value="Pyr_redox_2"/>
    <property type="match status" value="1"/>
</dbReference>
<keyword evidence="1" id="KW-0285">Flavoprotein</keyword>
<organism evidence="4 5">
    <name type="scientific">Sphingobacterium daejeonense</name>
    <dbReference type="NCBI Taxonomy" id="371142"/>
    <lineage>
        <taxon>Bacteria</taxon>
        <taxon>Pseudomonadati</taxon>
        <taxon>Bacteroidota</taxon>
        <taxon>Sphingobacteriia</taxon>
        <taxon>Sphingobacteriales</taxon>
        <taxon>Sphingobacteriaceae</taxon>
        <taxon>Sphingobacterium</taxon>
    </lineage>
</organism>
<protein>
    <submittedName>
        <fullName evidence="4">NAD(P)/FAD-dependent oxidoreductase</fullName>
    </submittedName>
</protein>
<dbReference type="Proteomes" id="UP001597205">
    <property type="component" value="Unassembled WGS sequence"/>
</dbReference>
<sequence>MKTDNKYDVIIVGGSYAGLSAAMSLGRSRKNVLILDGGLPCNRYTPYSHNFITQDGIFPKEIADKAREQVLKYKTVDLKNSLATEGGKVNDYFEIITDTGEVYNANKLIFATGIKDLLPFIKGFSECWGKTVIHCPYCHGYEFRDKKTGIMIDNEKAFHIAQLVNNLTDKISIITGGNNFLTPEQLKKLKKHNISIIDKEVVEMEQTEGIIKNVVFSDGSKIAFDVIYSSVPFEQNSNIPNQLGCALTDLGYLQVDSSHKTTVEGIFAIGDNSSPMRSVANAVATGNFAGAIVNMELTAEKF</sequence>
<evidence type="ECO:0000256" key="1">
    <source>
        <dbReference type="ARBA" id="ARBA00022630"/>
    </source>
</evidence>
<evidence type="ECO:0000313" key="5">
    <source>
        <dbReference type="Proteomes" id="UP001597205"/>
    </source>
</evidence>